<dbReference type="EMBL" id="SMAR01000003">
    <property type="protein sequence ID" value="TCT43121.1"/>
    <property type="molecule type" value="Genomic_DNA"/>
</dbReference>
<sequence>MSKQSRVAVRMKTGAALGTIATPVLASRANARTMNDVARFLVDDDEPGQQSTHRILASGGPLGTEVAARTMAIAGQRHFDR</sequence>
<dbReference type="OrthoDB" id="7916823at2"/>
<name>A0A4R3NXD1_9HYPH</name>
<comment type="caution">
    <text evidence="1">The sequence shown here is derived from an EMBL/GenBank/DDBJ whole genome shotgun (WGS) entry which is preliminary data.</text>
</comment>
<evidence type="ECO:0000313" key="2">
    <source>
        <dbReference type="Proteomes" id="UP000295097"/>
    </source>
</evidence>
<keyword evidence="2" id="KW-1185">Reference proteome</keyword>
<proteinExistence type="predicted"/>
<gene>
    <name evidence="1" type="ORF">EDC90_1003131</name>
</gene>
<dbReference type="AlphaFoldDB" id="A0A4R3NXD1"/>
<protein>
    <submittedName>
        <fullName evidence="1">Uncharacterized protein</fullName>
    </submittedName>
</protein>
<organism evidence="1 2">
    <name type="scientific">Martelella mediterranea</name>
    <dbReference type="NCBI Taxonomy" id="293089"/>
    <lineage>
        <taxon>Bacteria</taxon>
        <taxon>Pseudomonadati</taxon>
        <taxon>Pseudomonadota</taxon>
        <taxon>Alphaproteobacteria</taxon>
        <taxon>Hyphomicrobiales</taxon>
        <taxon>Aurantimonadaceae</taxon>
        <taxon>Martelella</taxon>
    </lineage>
</organism>
<reference evidence="1 2" key="1">
    <citation type="submission" date="2019-03" db="EMBL/GenBank/DDBJ databases">
        <title>Freshwater and sediment microbial communities from various areas in North America, analyzing microbe dynamics in response to fracking.</title>
        <authorList>
            <person name="Lamendella R."/>
        </authorList>
    </citation>
    <scope>NUCLEOTIDE SEQUENCE [LARGE SCALE GENOMIC DNA]</scope>
    <source>
        <strain evidence="1 2">175.2</strain>
    </source>
</reference>
<dbReference type="Proteomes" id="UP000295097">
    <property type="component" value="Unassembled WGS sequence"/>
</dbReference>
<dbReference type="RefSeq" id="WP_132308569.1">
    <property type="nucleotide sequence ID" value="NZ_SMAR01000003.1"/>
</dbReference>
<accession>A0A4R3NXD1</accession>
<evidence type="ECO:0000313" key="1">
    <source>
        <dbReference type="EMBL" id="TCT43121.1"/>
    </source>
</evidence>